<proteinExistence type="inferred from homology"/>
<dbReference type="OrthoDB" id="9803205at2"/>
<dbReference type="GO" id="GO:0016787">
    <property type="term" value="F:hydrolase activity"/>
    <property type="evidence" value="ECO:0007669"/>
    <property type="project" value="UniProtKB-KW"/>
</dbReference>
<dbReference type="PANTHER" id="PTHR12826">
    <property type="entry name" value="RIBONUCLEASE Y"/>
    <property type="match status" value="1"/>
</dbReference>
<comment type="subcellular location">
    <subcellularLocation>
        <location evidence="7">Cell membrane</location>
        <topology evidence="7">Single-pass membrane protein</topology>
    </subcellularLocation>
</comment>
<evidence type="ECO:0000256" key="5">
    <source>
        <dbReference type="ARBA" id="ARBA00022884"/>
    </source>
</evidence>
<dbReference type="EMBL" id="SRME01000003">
    <property type="protein sequence ID" value="TGG87803.1"/>
    <property type="molecule type" value="Genomic_DNA"/>
</dbReference>
<comment type="similarity">
    <text evidence="7">Belongs to the RNase Y family.</text>
</comment>
<dbReference type="InterPro" id="IPR004088">
    <property type="entry name" value="KH_dom_type_1"/>
</dbReference>
<dbReference type="InterPro" id="IPR004087">
    <property type="entry name" value="KH_dom"/>
</dbReference>
<evidence type="ECO:0000256" key="9">
    <source>
        <dbReference type="SAM" id="Coils"/>
    </source>
</evidence>
<dbReference type="GO" id="GO:0006402">
    <property type="term" value="P:mRNA catabolic process"/>
    <property type="evidence" value="ECO:0007669"/>
    <property type="project" value="UniProtKB-UniRule"/>
</dbReference>
<feature type="domain" description="HD" evidence="10">
    <location>
        <begin position="331"/>
        <end position="424"/>
    </location>
</feature>
<evidence type="ECO:0000256" key="2">
    <source>
        <dbReference type="ARBA" id="ARBA00022722"/>
    </source>
</evidence>
<keyword evidence="6 7" id="KW-0472">Membrane</keyword>
<reference evidence="11 12" key="1">
    <citation type="submission" date="2019-04" db="EMBL/GenBank/DDBJ databases">
        <title>Draft genome sequence data and analysis of a Fermenting Bacterium, Geotoga petraea strain HO-Geo1, isolated from heavy-oil petroleum reservoir in Russia.</title>
        <authorList>
            <person name="Grouzdev D.S."/>
            <person name="Semenova E.M."/>
            <person name="Sokolova D.S."/>
            <person name="Tourova T.P."/>
            <person name="Poltaraus A.B."/>
            <person name="Nazina T.N."/>
        </authorList>
    </citation>
    <scope>NUCLEOTIDE SEQUENCE [LARGE SCALE GENOMIC DNA]</scope>
    <source>
        <strain evidence="11 12">HO-Geo1</strain>
    </source>
</reference>
<keyword evidence="3 7" id="KW-0255">Endonuclease</keyword>
<dbReference type="CDD" id="cd00077">
    <property type="entry name" value="HDc"/>
    <property type="match status" value="1"/>
</dbReference>
<evidence type="ECO:0000256" key="8">
    <source>
        <dbReference type="NCBIfam" id="TIGR03319"/>
    </source>
</evidence>
<dbReference type="NCBIfam" id="TIGR03319">
    <property type="entry name" value="RNase_Y"/>
    <property type="match status" value="1"/>
</dbReference>
<feature type="transmembrane region" description="Helical" evidence="7">
    <location>
        <begin position="6"/>
        <end position="25"/>
    </location>
</feature>
<keyword evidence="4 7" id="KW-0378">Hydrolase</keyword>
<dbReference type="SUPFAM" id="SSF109604">
    <property type="entry name" value="HD-domain/PDEase-like"/>
    <property type="match status" value="1"/>
</dbReference>
<evidence type="ECO:0000256" key="7">
    <source>
        <dbReference type="HAMAP-Rule" id="MF_00335"/>
    </source>
</evidence>
<keyword evidence="1 7" id="KW-1003">Cell membrane</keyword>
<comment type="function">
    <text evidence="7">Endoribonuclease that initiates mRNA decay.</text>
</comment>
<dbReference type="NCBIfam" id="TIGR00277">
    <property type="entry name" value="HDIG"/>
    <property type="match status" value="1"/>
</dbReference>
<dbReference type="Gene3D" id="1.10.3210.10">
    <property type="entry name" value="Hypothetical protein af1432"/>
    <property type="match status" value="1"/>
</dbReference>
<dbReference type="InterPro" id="IPR017705">
    <property type="entry name" value="Ribonuclease_Y"/>
</dbReference>
<name>A0A4Z0VYF1_9BACT</name>
<keyword evidence="9" id="KW-0175">Coiled coil</keyword>
<dbReference type="Pfam" id="PF00013">
    <property type="entry name" value="KH_1"/>
    <property type="match status" value="1"/>
</dbReference>
<dbReference type="InterPro" id="IPR022711">
    <property type="entry name" value="RNase_Y_N"/>
</dbReference>
<dbReference type="CDD" id="cd22431">
    <property type="entry name" value="KH-I_RNaseY"/>
    <property type="match status" value="1"/>
</dbReference>
<dbReference type="AlphaFoldDB" id="A0A4Z0VYF1"/>
<keyword evidence="7" id="KW-0812">Transmembrane</keyword>
<dbReference type="Proteomes" id="UP000297288">
    <property type="component" value="Unassembled WGS sequence"/>
</dbReference>
<dbReference type="InterPro" id="IPR036612">
    <property type="entry name" value="KH_dom_type_1_sf"/>
</dbReference>
<dbReference type="PROSITE" id="PS51831">
    <property type="entry name" value="HD"/>
    <property type="match status" value="1"/>
</dbReference>
<dbReference type="PROSITE" id="PS50084">
    <property type="entry name" value="KH_TYPE_1"/>
    <property type="match status" value="1"/>
</dbReference>
<dbReference type="EC" id="3.1.-.-" evidence="7 8"/>
<gene>
    <name evidence="7 11" type="primary">rny</name>
    <name evidence="11" type="ORF">E4650_05515</name>
</gene>
<dbReference type="SMART" id="SM00471">
    <property type="entry name" value="HDc"/>
    <property type="match status" value="1"/>
</dbReference>
<dbReference type="Pfam" id="PF12072">
    <property type="entry name" value="RNase_Y_N"/>
    <property type="match status" value="1"/>
</dbReference>
<keyword evidence="7" id="KW-1133">Transmembrane helix</keyword>
<dbReference type="InterPro" id="IPR006674">
    <property type="entry name" value="HD_domain"/>
</dbReference>
<dbReference type="PANTHER" id="PTHR12826:SF15">
    <property type="entry name" value="RIBONUCLEASE Y"/>
    <property type="match status" value="1"/>
</dbReference>
<dbReference type="GO" id="GO:0005886">
    <property type="term" value="C:plasma membrane"/>
    <property type="evidence" value="ECO:0007669"/>
    <property type="project" value="UniProtKB-SubCell"/>
</dbReference>
<dbReference type="InterPro" id="IPR006675">
    <property type="entry name" value="HDIG_dom"/>
</dbReference>
<dbReference type="InterPro" id="IPR003607">
    <property type="entry name" value="HD/PDEase_dom"/>
</dbReference>
<evidence type="ECO:0000256" key="6">
    <source>
        <dbReference type="ARBA" id="ARBA00023136"/>
    </source>
</evidence>
<comment type="caution">
    <text evidence="11">The sequence shown here is derived from an EMBL/GenBank/DDBJ whole genome shotgun (WGS) entry which is preliminary data.</text>
</comment>
<evidence type="ECO:0000313" key="11">
    <source>
        <dbReference type="EMBL" id="TGG87803.1"/>
    </source>
</evidence>
<dbReference type="GO" id="GO:0004521">
    <property type="term" value="F:RNA endonuclease activity"/>
    <property type="evidence" value="ECO:0007669"/>
    <property type="project" value="UniProtKB-UniRule"/>
</dbReference>
<dbReference type="Gene3D" id="3.30.1370.10">
    <property type="entry name" value="K Homology domain, type 1"/>
    <property type="match status" value="1"/>
</dbReference>
<dbReference type="SMART" id="SM00322">
    <property type="entry name" value="KH"/>
    <property type="match status" value="1"/>
</dbReference>
<dbReference type="Pfam" id="PF01966">
    <property type="entry name" value="HD"/>
    <property type="match status" value="1"/>
</dbReference>
<dbReference type="GO" id="GO:0003723">
    <property type="term" value="F:RNA binding"/>
    <property type="evidence" value="ECO:0007669"/>
    <property type="project" value="UniProtKB-UniRule"/>
</dbReference>
<accession>A0A4Z0VYF1</accession>
<protein>
    <recommendedName>
        <fullName evidence="7 8">Ribonuclease Y</fullName>
        <shortName evidence="7">RNase Y</shortName>
        <ecNumber evidence="7 8">3.1.-.-</ecNumber>
    </recommendedName>
</protein>
<organism evidence="11 12">
    <name type="scientific">Geotoga petraea</name>
    <dbReference type="NCBI Taxonomy" id="28234"/>
    <lineage>
        <taxon>Bacteria</taxon>
        <taxon>Thermotogati</taxon>
        <taxon>Thermotogota</taxon>
        <taxon>Thermotogae</taxon>
        <taxon>Petrotogales</taxon>
        <taxon>Petrotogaceae</taxon>
        <taxon>Geotoga</taxon>
    </lineage>
</organism>
<evidence type="ECO:0000256" key="4">
    <source>
        <dbReference type="ARBA" id="ARBA00022801"/>
    </source>
</evidence>
<dbReference type="HAMAP" id="MF_00335">
    <property type="entry name" value="RNase_Y"/>
    <property type="match status" value="1"/>
</dbReference>
<sequence>MIINIIIAVVVAIIGLFVGLFLGNSKFIGSLKNKKELLEKDIEYAKKEAKDIKEKANEEAKSLRKKEIVEAREEIHKMRREFDKEVKQQKDEAKALEDRLIRREEILDRKEENLDRIKEKVEIEKIEIEKMKKEAQDKLNEIANLTEEEARQIIMNEVKEKYEVDIAQKFKEIKENYEEDAKKYSKWVITTAIQRYASDVTSEITTSTVVLPADDMKGRIIGREGRNIRTFEKLTGTDLIIDDTPEIVVLSCFNPLRREIAKRTLEQLVADGRIHPARIEEMYDKTKTEVEEYIKEAGKEAIMRVGIKQPHPEIVKLLGRLKFRTSYGQDVLEHSIEVAQFAGLMASELGLNVELAKRAALFHDLGKAIDHEVEGSHALVGGQIAKRYNERLEVINGMQYHHNEVDPMTPEAVLVGAADALSAARPGARRETLENYVRRIEQLEDIAKSFRYVDKAYAIQAGRELRIIVQPDKIDDAIAEKLSQDISIQIEEKMQYPGVIKVTVIREKRSVSYAS</sequence>
<evidence type="ECO:0000313" key="12">
    <source>
        <dbReference type="Proteomes" id="UP000297288"/>
    </source>
</evidence>
<evidence type="ECO:0000259" key="10">
    <source>
        <dbReference type="PROSITE" id="PS51831"/>
    </source>
</evidence>
<keyword evidence="5 7" id="KW-0694">RNA-binding</keyword>
<keyword evidence="2 7" id="KW-0540">Nuclease</keyword>
<evidence type="ECO:0000256" key="1">
    <source>
        <dbReference type="ARBA" id="ARBA00022475"/>
    </source>
</evidence>
<evidence type="ECO:0000256" key="3">
    <source>
        <dbReference type="ARBA" id="ARBA00022759"/>
    </source>
</evidence>
<dbReference type="SUPFAM" id="SSF54791">
    <property type="entry name" value="Eukaryotic type KH-domain (KH-domain type I)"/>
    <property type="match status" value="1"/>
</dbReference>
<feature type="coiled-coil region" evidence="9">
    <location>
        <begin position="28"/>
        <end position="152"/>
    </location>
</feature>